<feature type="compositionally biased region" description="Polar residues" evidence="1">
    <location>
        <begin position="121"/>
        <end position="133"/>
    </location>
</feature>
<comment type="caution">
    <text evidence="2">The sequence shown here is derived from an EMBL/GenBank/DDBJ whole genome shotgun (WGS) entry which is preliminary data.</text>
</comment>
<dbReference type="Proteomes" id="UP000707451">
    <property type="component" value="Unassembled WGS sequence"/>
</dbReference>
<dbReference type="OrthoDB" id="2446237at2759"/>
<sequence length="196" mass="21910">MKLAFGLDYSDDSNHLFGCLINHNIGNGGLHRQSSQMASNYAGEGTSMTDYLPPPPPPTLSTHQPKDDNDRVWTTINTYSNTSNKSNKSNNKYYKNISNLTLATKVHLSTHLRSSPIAKSPTRSPSNPIQAQKTRTEPRRPGPSPDPGRICCHYEHEHDQYDRHDTASIVVPYSPGPHIHLLETTQARTFVDAFFI</sequence>
<evidence type="ECO:0000313" key="2">
    <source>
        <dbReference type="EMBL" id="KAG9067240.1"/>
    </source>
</evidence>
<keyword evidence="3" id="KW-1185">Reference proteome</keyword>
<dbReference type="EMBL" id="JAHRHY010000008">
    <property type="protein sequence ID" value="KAG9067240.1"/>
    <property type="molecule type" value="Genomic_DNA"/>
</dbReference>
<name>A0A9P8BT45_9FUNG</name>
<feature type="region of interest" description="Disordered" evidence="1">
    <location>
        <begin position="111"/>
        <end position="147"/>
    </location>
</feature>
<evidence type="ECO:0000256" key="1">
    <source>
        <dbReference type="SAM" id="MobiDB-lite"/>
    </source>
</evidence>
<feature type="region of interest" description="Disordered" evidence="1">
    <location>
        <begin position="32"/>
        <end position="70"/>
    </location>
</feature>
<proteinExistence type="predicted"/>
<reference evidence="2" key="1">
    <citation type="submission" date="2021-06" db="EMBL/GenBank/DDBJ databases">
        <title>Genome Sequence of Mortierella hyaline Strain SCG-10, a Cold-Adapted, Nitrate-Reducing Fungus Isolated from Soil in Minnesota, USA.</title>
        <authorList>
            <person name="Aldossari N."/>
        </authorList>
    </citation>
    <scope>NUCLEOTIDE SEQUENCE</scope>
    <source>
        <strain evidence="2">SCG-10</strain>
    </source>
</reference>
<organism evidence="2 3">
    <name type="scientific">Linnemannia hyalina</name>
    <dbReference type="NCBI Taxonomy" id="64524"/>
    <lineage>
        <taxon>Eukaryota</taxon>
        <taxon>Fungi</taxon>
        <taxon>Fungi incertae sedis</taxon>
        <taxon>Mucoromycota</taxon>
        <taxon>Mortierellomycotina</taxon>
        <taxon>Mortierellomycetes</taxon>
        <taxon>Mortierellales</taxon>
        <taxon>Mortierellaceae</taxon>
        <taxon>Linnemannia</taxon>
    </lineage>
</organism>
<evidence type="ECO:0000313" key="3">
    <source>
        <dbReference type="Proteomes" id="UP000707451"/>
    </source>
</evidence>
<gene>
    <name evidence="2" type="ORF">KI688_012022</name>
</gene>
<accession>A0A9P8BT45</accession>
<protein>
    <submittedName>
        <fullName evidence="2">Uncharacterized protein</fullName>
    </submittedName>
</protein>
<dbReference type="AlphaFoldDB" id="A0A9P8BT45"/>